<name>A0ABR2ZDU8_9AGAR</name>
<evidence type="ECO:0000313" key="4">
    <source>
        <dbReference type="Proteomes" id="UP001437256"/>
    </source>
</evidence>
<reference evidence="3 4" key="1">
    <citation type="submission" date="2024-05" db="EMBL/GenBank/DDBJ databases">
        <title>A draft genome resource for the thread blight pathogen Marasmius tenuissimus strain MS-2.</title>
        <authorList>
            <person name="Yulfo-Soto G.E."/>
            <person name="Baruah I.K."/>
            <person name="Amoako-Attah I."/>
            <person name="Bukari Y."/>
            <person name="Meinhardt L.W."/>
            <person name="Bailey B.A."/>
            <person name="Cohen S.P."/>
        </authorList>
    </citation>
    <scope>NUCLEOTIDE SEQUENCE [LARGE SCALE GENOMIC DNA]</scope>
    <source>
        <strain evidence="3 4">MS-2</strain>
    </source>
</reference>
<dbReference type="PANTHER" id="PTHR44329">
    <property type="entry name" value="SERINE/THREONINE-PROTEIN KINASE TNNI3K-RELATED"/>
    <property type="match status" value="1"/>
</dbReference>
<dbReference type="PROSITE" id="PS50011">
    <property type="entry name" value="PROTEIN_KINASE_DOM"/>
    <property type="match status" value="1"/>
</dbReference>
<dbReference type="Proteomes" id="UP001437256">
    <property type="component" value="Unassembled WGS sequence"/>
</dbReference>
<dbReference type="InterPro" id="IPR051681">
    <property type="entry name" value="Ser/Thr_Kinases-Pseudokinases"/>
</dbReference>
<gene>
    <name evidence="3" type="ORF">AAF712_013746</name>
</gene>
<dbReference type="InterPro" id="IPR008271">
    <property type="entry name" value="Ser/Thr_kinase_AS"/>
</dbReference>
<organism evidence="3 4">
    <name type="scientific">Marasmius tenuissimus</name>
    <dbReference type="NCBI Taxonomy" id="585030"/>
    <lineage>
        <taxon>Eukaryota</taxon>
        <taxon>Fungi</taxon>
        <taxon>Dikarya</taxon>
        <taxon>Basidiomycota</taxon>
        <taxon>Agaricomycotina</taxon>
        <taxon>Agaricomycetes</taxon>
        <taxon>Agaricomycetidae</taxon>
        <taxon>Agaricales</taxon>
        <taxon>Marasmiineae</taxon>
        <taxon>Marasmiaceae</taxon>
        <taxon>Marasmius</taxon>
    </lineage>
</organism>
<keyword evidence="4" id="KW-1185">Reference proteome</keyword>
<feature type="compositionally biased region" description="Basic and acidic residues" evidence="1">
    <location>
        <begin position="220"/>
        <end position="229"/>
    </location>
</feature>
<feature type="domain" description="Protein kinase" evidence="2">
    <location>
        <begin position="1"/>
        <end position="194"/>
    </location>
</feature>
<feature type="region of interest" description="Disordered" evidence="1">
    <location>
        <begin position="217"/>
        <end position="274"/>
    </location>
</feature>
<protein>
    <recommendedName>
        <fullName evidence="2">Protein kinase domain-containing protein</fullName>
    </recommendedName>
</protein>
<dbReference type="SUPFAM" id="SSF56112">
    <property type="entry name" value="Protein kinase-like (PK-like)"/>
    <property type="match status" value="1"/>
</dbReference>
<dbReference type="Pfam" id="PF07714">
    <property type="entry name" value="PK_Tyr_Ser-Thr"/>
    <property type="match status" value="1"/>
</dbReference>
<proteinExistence type="predicted"/>
<dbReference type="Gene3D" id="1.10.510.10">
    <property type="entry name" value="Transferase(Phosphotransferase) domain 1"/>
    <property type="match status" value="1"/>
</dbReference>
<sequence length="274" mass="30355">MPNGDVISYFETHGGGLDDRVKMIHQISQGIQYLHEHHPPIIHSDLKGVNVLVSDDGQCCVADFGLATIETESLKARIHSSASQAVARGSLPWLAPELMNPDHIDVSNRRSRDIYALGCTIYEILAGQTPFCEKKMDVQIIMAVLTGSRPARPEICPDWLWVIIESCWRNEPSRRPSAVEVATKLGENYADPFQSVGITSGTSSPVTITLNVKVKPIGPRPKDDLHSSPEMDEALQPARQWPLPSVPDSFPEPLHGWRAEETDDSLIAPSPWWQ</sequence>
<evidence type="ECO:0000259" key="2">
    <source>
        <dbReference type="PROSITE" id="PS50011"/>
    </source>
</evidence>
<dbReference type="InterPro" id="IPR011009">
    <property type="entry name" value="Kinase-like_dom_sf"/>
</dbReference>
<dbReference type="EMBL" id="JBBXMP010000222">
    <property type="protein sequence ID" value="KAL0059515.1"/>
    <property type="molecule type" value="Genomic_DNA"/>
</dbReference>
<dbReference type="SMART" id="SM00220">
    <property type="entry name" value="S_TKc"/>
    <property type="match status" value="1"/>
</dbReference>
<dbReference type="InterPro" id="IPR000719">
    <property type="entry name" value="Prot_kinase_dom"/>
</dbReference>
<evidence type="ECO:0000256" key="1">
    <source>
        <dbReference type="SAM" id="MobiDB-lite"/>
    </source>
</evidence>
<accession>A0ABR2ZDU8</accession>
<evidence type="ECO:0000313" key="3">
    <source>
        <dbReference type="EMBL" id="KAL0059515.1"/>
    </source>
</evidence>
<dbReference type="PANTHER" id="PTHR44329:SF260">
    <property type="entry name" value="PROTEIN KINASE DOMAIN-CONTAINING PROTEIN"/>
    <property type="match status" value="1"/>
</dbReference>
<dbReference type="PROSITE" id="PS00108">
    <property type="entry name" value="PROTEIN_KINASE_ST"/>
    <property type="match status" value="1"/>
</dbReference>
<comment type="caution">
    <text evidence="3">The sequence shown here is derived from an EMBL/GenBank/DDBJ whole genome shotgun (WGS) entry which is preliminary data.</text>
</comment>
<dbReference type="InterPro" id="IPR001245">
    <property type="entry name" value="Ser-Thr/Tyr_kinase_cat_dom"/>
</dbReference>